<dbReference type="PANTHER" id="PTHR42850:SF4">
    <property type="entry name" value="ZINC-DEPENDENT ENDOPOLYPHOSPHATASE"/>
    <property type="match status" value="1"/>
</dbReference>
<dbReference type="PATRIC" id="fig|1123384.7.peg.95"/>
<dbReference type="OrthoDB" id="384253at2"/>
<dbReference type="GO" id="GO:0008803">
    <property type="term" value="F:bis(5'-nucleosyl)-tetraphosphatase (symmetrical) activity"/>
    <property type="evidence" value="ECO:0007669"/>
    <property type="project" value="TreeGrafter"/>
</dbReference>
<dbReference type="Pfam" id="PF00149">
    <property type="entry name" value="Metallophos"/>
    <property type="match status" value="1"/>
</dbReference>
<dbReference type="InterPro" id="IPR029052">
    <property type="entry name" value="Metallo-depent_PP-like"/>
</dbReference>
<protein>
    <submittedName>
        <fullName evidence="2">Metallophosphatase</fullName>
    </submittedName>
</protein>
<dbReference type="AlphaFoldDB" id="A0A0X1KNW9"/>
<dbReference type="SUPFAM" id="SSF56300">
    <property type="entry name" value="Metallo-dependent phosphatases"/>
    <property type="match status" value="1"/>
</dbReference>
<dbReference type="PaxDb" id="1123384-AJ81_00505"/>
<gene>
    <name evidence="2" type="ORF">AJ81_00505</name>
</gene>
<dbReference type="CDD" id="cd00144">
    <property type="entry name" value="MPP_PPP_family"/>
    <property type="match status" value="1"/>
</dbReference>
<dbReference type="InterPro" id="IPR006186">
    <property type="entry name" value="Ser/Thr-sp_prot-phosphatase"/>
</dbReference>
<keyword evidence="3" id="KW-1185">Reference proteome</keyword>
<dbReference type="InterPro" id="IPR004843">
    <property type="entry name" value="Calcineurin-like_PHP"/>
</dbReference>
<dbReference type="PRINTS" id="PR00114">
    <property type="entry name" value="STPHPHTASE"/>
</dbReference>
<dbReference type="EMBL" id="CP007141">
    <property type="protein sequence ID" value="AJC72919.1"/>
    <property type="molecule type" value="Genomic_DNA"/>
</dbReference>
<feature type="domain" description="Calcineurin-like phosphoesterase" evidence="1">
    <location>
        <begin position="4"/>
        <end position="169"/>
    </location>
</feature>
<dbReference type="GO" id="GO:0016791">
    <property type="term" value="F:phosphatase activity"/>
    <property type="evidence" value="ECO:0007669"/>
    <property type="project" value="TreeGrafter"/>
</dbReference>
<dbReference type="Gene3D" id="3.60.21.10">
    <property type="match status" value="1"/>
</dbReference>
<dbReference type="GO" id="GO:0110154">
    <property type="term" value="P:RNA decapping"/>
    <property type="evidence" value="ECO:0007669"/>
    <property type="project" value="TreeGrafter"/>
</dbReference>
<accession>A0A0X1KNW9</accession>
<dbReference type="KEGG" id="phy:AJ81_00505"/>
<dbReference type="STRING" id="1123384.AJ81_00505"/>
<proteinExistence type="predicted"/>
<reference evidence="2 3" key="1">
    <citation type="submission" date="2014-01" db="EMBL/GenBank/DDBJ databases">
        <title>Genome sequencing of Thermotog hypogea.</title>
        <authorList>
            <person name="Zhang X."/>
            <person name="Alvare G."/>
            <person name="Fristensky B."/>
            <person name="Chen L."/>
            <person name="Suen T."/>
            <person name="Chen Q."/>
            <person name="Ma K."/>
        </authorList>
    </citation>
    <scope>NUCLEOTIDE SEQUENCE [LARGE SCALE GENOMIC DNA]</scope>
    <source>
        <strain evidence="2 3">DSM 11164</strain>
    </source>
</reference>
<dbReference type="InterPro" id="IPR050126">
    <property type="entry name" value="Ap4A_hydrolase"/>
</dbReference>
<organism evidence="2 3">
    <name type="scientific">Pseudothermotoga hypogea DSM 11164 = NBRC 106472</name>
    <dbReference type="NCBI Taxonomy" id="1123384"/>
    <lineage>
        <taxon>Bacteria</taxon>
        <taxon>Thermotogati</taxon>
        <taxon>Thermotogota</taxon>
        <taxon>Thermotogae</taxon>
        <taxon>Thermotogales</taxon>
        <taxon>Thermotogaceae</taxon>
        <taxon>Pseudothermotoga</taxon>
    </lineage>
</organism>
<dbReference type="Proteomes" id="UP000077469">
    <property type="component" value="Chromosome"/>
</dbReference>
<sequence length="207" mass="23525">MTFVIGDVHGCSDCLRKLLGKLPLTRDSRLIFLGDYVDRGPDSKGVIETLIELSKSYDCIFLRGNHEQMMLDYLLKGENLELWMMNGAGATLRSYGGVNEISKQHVDFLESTLIYHVQGNDLFVHAGIRPNVPLEKQDQFDMLWIRYEFIYSEDPLPNFRIFFGHTPFHDVMISKNKVGLDTGCVYGNKLSAICLETMKIYQVSCGG</sequence>
<dbReference type="GO" id="GO:0005737">
    <property type="term" value="C:cytoplasm"/>
    <property type="evidence" value="ECO:0007669"/>
    <property type="project" value="TreeGrafter"/>
</dbReference>
<name>A0A0X1KNW9_9THEM</name>
<dbReference type="PANTHER" id="PTHR42850">
    <property type="entry name" value="METALLOPHOSPHOESTERASE"/>
    <property type="match status" value="1"/>
</dbReference>
<evidence type="ECO:0000313" key="2">
    <source>
        <dbReference type="EMBL" id="AJC72919.1"/>
    </source>
</evidence>
<evidence type="ECO:0000259" key="1">
    <source>
        <dbReference type="Pfam" id="PF00149"/>
    </source>
</evidence>
<evidence type="ECO:0000313" key="3">
    <source>
        <dbReference type="Proteomes" id="UP000077469"/>
    </source>
</evidence>